<evidence type="ECO:0000313" key="15">
    <source>
        <dbReference type="Proteomes" id="UP001234989"/>
    </source>
</evidence>
<dbReference type="InterPro" id="IPR003945">
    <property type="entry name" value="NU5C-like"/>
</dbReference>
<dbReference type="Proteomes" id="UP001234989">
    <property type="component" value="Chromosome 9"/>
</dbReference>
<evidence type="ECO:0000256" key="3">
    <source>
        <dbReference type="ARBA" id="ARBA00008200"/>
    </source>
</evidence>
<gene>
    <name evidence="14" type="ORF">MTR67_041544</name>
</gene>
<organism evidence="14 15">
    <name type="scientific">Solanum verrucosum</name>
    <dbReference type="NCBI Taxonomy" id="315347"/>
    <lineage>
        <taxon>Eukaryota</taxon>
        <taxon>Viridiplantae</taxon>
        <taxon>Streptophyta</taxon>
        <taxon>Embryophyta</taxon>
        <taxon>Tracheophyta</taxon>
        <taxon>Spermatophyta</taxon>
        <taxon>Magnoliopsida</taxon>
        <taxon>eudicotyledons</taxon>
        <taxon>Gunneridae</taxon>
        <taxon>Pentapetalae</taxon>
        <taxon>asterids</taxon>
        <taxon>lamiids</taxon>
        <taxon>Solanales</taxon>
        <taxon>Solanaceae</taxon>
        <taxon>Solanoideae</taxon>
        <taxon>Solaneae</taxon>
        <taxon>Solanum</taxon>
    </lineage>
</organism>
<comment type="subcellular location">
    <subcellularLocation>
        <location evidence="1">Membrane</location>
        <topology evidence="1">Multi-pass membrane protein</topology>
    </subcellularLocation>
    <subcellularLocation>
        <location evidence="2">Plastid</location>
        <location evidence="2">Chloroplast thylakoid membrane</location>
    </subcellularLocation>
</comment>
<feature type="domain" description="NADH:quinone oxidoreductase/Mrp antiporter transmembrane" evidence="13">
    <location>
        <begin position="17"/>
        <end position="65"/>
    </location>
</feature>
<comment type="catalytic activity">
    <reaction evidence="11">
        <text>a plastoquinone + NADPH + (n+1) H(+)(in) = a plastoquinol + NADP(+) + n H(+)(out)</text>
        <dbReference type="Rhea" id="RHEA:42612"/>
        <dbReference type="Rhea" id="RHEA-COMP:9561"/>
        <dbReference type="Rhea" id="RHEA-COMP:9562"/>
        <dbReference type="ChEBI" id="CHEBI:15378"/>
        <dbReference type="ChEBI" id="CHEBI:17757"/>
        <dbReference type="ChEBI" id="CHEBI:57783"/>
        <dbReference type="ChEBI" id="CHEBI:58349"/>
        <dbReference type="ChEBI" id="CHEBI:62192"/>
    </reaction>
</comment>
<accession>A0AAF0ULN1</accession>
<evidence type="ECO:0000256" key="8">
    <source>
        <dbReference type="ARBA" id="ARBA00022989"/>
    </source>
</evidence>
<name>A0AAF0ULN1_SOLVR</name>
<evidence type="ECO:0000313" key="14">
    <source>
        <dbReference type="EMBL" id="WMV48159.1"/>
    </source>
</evidence>
<keyword evidence="10" id="KW-0472">Membrane</keyword>
<keyword evidence="8" id="KW-1133">Transmembrane helix</keyword>
<dbReference type="InterPro" id="IPR001750">
    <property type="entry name" value="ND/Mrp_TM"/>
</dbReference>
<evidence type="ECO:0000256" key="7">
    <source>
        <dbReference type="ARBA" id="ARBA00022967"/>
    </source>
</evidence>
<evidence type="ECO:0000256" key="2">
    <source>
        <dbReference type="ARBA" id="ARBA00004334"/>
    </source>
</evidence>
<dbReference type="PANTHER" id="PTHR42829:SF2">
    <property type="entry name" value="NADH-UBIQUINONE OXIDOREDUCTASE CHAIN 5"/>
    <property type="match status" value="1"/>
</dbReference>
<evidence type="ECO:0000259" key="13">
    <source>
        <dbReference type="Pfam" id="PF00361"/>
    </source>
</evidence>
<keyword evidence="4" id="KW-0813">Transport</keyword>
<keyword evidence="6" id="KW-0812">Transmembrane</keyword>
<comment type="similarity">
    <text evidence="3">Belongs to the complex I subunit 5 family.</text>
</comment>
<dbReference type="GO" id="GO:0015990">
    <property type="term" value="P:electron transport coupled proton transport"/>
    <property type="evidence" value="ECO:0007669"/>
    <property type="project" value="TreeGrafter"/>
</dbReference>
<dbReference type="PANTHER" id="PTHR42829">
    <property type="entry name" value="NADH-UBIQUINONE OXIDOREDUCTASE CHAIN 5"/>
    <property type="match status" value="1"/>
</dbReference>
<dbReference type="Pfam" id="PF00361">
    <property type="entry name" value="Proton_antipo_M"/>
    <property type="match status" value="1"/>
</dbReference>
<keyword evidence="5" id="KW-0934">Plastid</keyword>
<dbReference type="GO" id="GO:0009535">
    <property type="term" value="C:chloroplast thylakoid membrane"/>
    <property type="evidence" value="ECO:0007669"/>
    <property type="project" value="UniProtKB-SubCell"/>
</dbReference>
<evidence type="ECO:0000256" key="12">
    <source>
        <dbReference type="ARBA" id="ARBA00048026"/>
    </source>
</evidence>
<evidence type="ECO:0000256" key="5">
    <source>
        <dbReference type="ARBA" id="ARBA00022640"/>
    </source>
</evidence>
<evidence type="ECO:0000256" key="1">
    <source>
        <dbReference type="ARBA" id="ARBA00004141"/>
    </source>
</evidence>
<proteinExistence type="inferred from homology"/>
<dbReference type="GO" id="GO:0003954">
    <property type="term" value="F:NADH dehydrogenase activity"/>
    <property type="evidence" value="ECO:0007669"/>
    <property type="project" value="TreeGrafter"/>
</dbReference>
<dbReference type="AlphaFoldDB" id="A0AAF0ULN1"/>
<dbReference type="GO" id="GO:0008137">
    <property type="term" value="F:NADH dehydrogenase (ubiquinone) activity"/>
    <property type="evidence" value="ECO:0007669"/>
    <property type="project" value="InterPro"/>
</dbReference>
<keyword evidence="15" id="KW-1185">Reference proteome</keyword>
<dbReference type="GO" id="GO:0042773">
    <property type="term" value="P:ATP synthesis coupled electron transport"/>
    <property type="evidence" value="ECO:0007669"/>
    <property type="project" value="InterPro"/>
</dbReference>
<protein>
    <recommendedName>
        <fullName evidence="13">NADH:quinone oxidoreductase/Mrp antiporter transmembrane domain-containing protein</fullName>
    </recommendedName>
</protein>
<keyword evidence="9" id="KW-0520">NAD</keyword>
<reference evidence="14" key="1">
    <citation type="submission" date="2023-08" db="EMBL/GenBank/DDBJ databases">
        <title>A de novo genome assembly of Solanum verrucosum Schlechtendal, a Mexican diploid species geographically isolated from the other diploid A-genome species in potato relatives.</title>
        <authorList>
            <person name="Hosaka K."/>
        </authorList>
    </citation>
    <scope>NUCLEOTIDE SEQUENCE</scope>
    <source>
        <tissue evidence="14">Young leaves</tissue>
    </source>
</reference>
<dbReference type="EMBL" id="CP133620">
    <property type="protein sequence ID" value="WMV48159.1"/>
    <property type="molecule type" value="Genomic_DNA"/>
</dbReference>
<comment type="catalytic activity">
    <reaction evidence="12">
        <text>a plastoquinone + NADH + (n+1) H(+)(in) = a plastoquinol + NAD(+) + n H(+)(out)</text>
        <dbReference type="Rhea" id="RHEA:42608"/>
        <dbReference type="Rhea" id="RHEA-COMP:9561"/>
        <dbReference type="Rhea" id="RHEA-COMP:9562"/>
        <dbReference type="ChEBI" id="CHEBI:15378"/>
        <dbReference type="ChEBI" id="CHEBI:17757"/>
        <dbReference type="ChEBI" id="CHEBI:57540"/>
        <dbReference type="ChEBI" id="CHEBI:57945"/>
        <dbReference type="ChEBI" id="CHEBI:62192"/>
    </reaction>
</comment>
<evidence type="ECO:0000256" key="10">
    <source>
        <dbReference type="ARBA" id="ARBA00023136"/>
    </source>
</evidence>
<evidence type="ECO:0000256" key="11">
    <source>
        <dbReference type="ARBA" id="ARBA00047726"/>
    </source>
</evidence>
<evidence type="ECO:0000256" key="9">
    <source>
        <dbReference type="ARBA" id="ARBA00023027"/>
    </source>
</evidence>
<sequence length="69" mass="8051">MIVRCFFYLNIHLRLDCCYFCRAMMAFLTTITGIIHNDLEKVVAYSTCSQLSYIIFTCDISIYSVSVFQ</sequence>
<keyword evidence="7" id="KW-1278">Translocase</keyword>
<evidence type="ECO:0000256" key="4">
    <source>
        <dbReference type="ARBA" id="ARBA00022448"/>
    </source>
</evidence>
<evidence type="ECO:0000256" key="6">
    <source>
        <dbReference type="ARBA" id="ARBA00022692"/>
    </source>
</evidence>